<dbReference type="SUPFAM" id="SSF53474">
    <property type="entry name" value="alpha/beta-Hydrolases"/>
    <property type="match status" value="1"/>
</dbReference>
<dbReference type="AlphaFoldDB" id="A0AAD1YPT3"/>
<gene>
    <name evidence="4" type="ORF">FPE_LOCUS2578</name>
</gene>
<reference evidence="4" key="1">
    <citation type="submission" date="2023-05" db="EMBL/GenBank/DDBJ databases">
        <authorList>
            <person name="Huff M."/>
        </authorList>
    </citation>
    <scope>NUCLEOTIDE SEQUENCE</scope>
</reference>
<organism evidence="4 5">
    <name type="scientific">Fraxinus pennsylvanica</name>
    <dbReference type="NCBI Taxonomy" id="56036"/>
    <lineage>
        <taxon>Eukaryota</taxon>
        <taxon>Viridiplantae</taxon>
        <taxon>Streptophyta</taxon>
        <taxon>Embryophyta</taxon>
        <taxon>Tracheophyta</taxon>
        <taxon>Spermatophyta</taxon>
        <taxon>Magnoliopsida</taxon>
        <taxon>eudicotyledons</taxon>
        <taxon>Gunneridae</taxon>
        <taxon>Pentapetalae</taxon>
        <taxon>asterids</taxon>
        <taxon>lamiids</taxon>
        <taxon>Lamiales</taxon>
        <taxon>Oleaceae</taxon>
        <taxon>Oleeae</taxon>
        <taxon>Fraxinus</taxon>
    </lineage>
</organism>
<sequence length="266" mass="30227">MEETEHKYVQVNGLKIHFAEIGSESSPVVVFLHGFPEIWYSWRHQMIGVAKAGFKAIASDYRGYGLSDPPPQPEKATFADFISDLNALLDALAIPKVFLVGPPAFLEHLPEGFYISRWLEPGRAEADFGRLDSKTVVRNIYILFARSEIPIANENQEIMDMVDSSTPLPSWIPEEDLVAYGSLYKIRTINEEFNIANLKVEALLIMGTKDYVLKFPGMEDYIKNGHAKLFVPKLETTYLPEGSHFVQEQFPHQVSQLILNFLINHR</sequence>
<dbReference type="Gene3D" id="3.40.50.1820">
    <property type="entry name" value="alpha/beta hydrolase"/>
    <property type="match status" value="2"/>
</dbReference>
<evidence type="ECO:0000259" key="3">
    <source>
        <dbReference type="Pfam" id="PF00561"/>
    </source>
</evidence>
<dbReference type="GO" id="GO:0016787">
    <property type="term" value="F:hydrolase activity"/>
    <property type="evidence" value="ECO:0007669"/>
    <property type="project" value="UniProtKB-KW"/>
</dbReference>
<dbReference type="Pfam" id="PF00561">
    <property type="entry name" value="Abhydrolase_1"/>
    <property type="match status" value="1"/>
</dbReference>
<dbReference type="PRINTS" id="PR00412">
    <property type="entry name" value="EPOXHYDRLASE"/>
</dbReference>
<keyword evidence="5" id="KW-1185">Reference proteome</keyword>
<keyword evidence="1" id="KW-0378">Hydrolase</keyword>
<dbReference type="InterPro" id="IPR000639">
    <property type="entry name" value="Epox_hydrolase-like"/>
</dbReference>
<evidence type="ECO:0000256" key="2">
    <source>
        <dbReference type="ARBA" id="ARBA00038334"/>
    </source>
</evidence>
<evidence type="ECO:0000256" key="1">
    <source>
        <dbReference type="ARBA" id="ARBA00022801"/>
    </source>
</evidence>
<proteinExistence type="inferred from homology"/>
<name>A0AAD1YPT3_9LAMI</name>
<dbReference type="EMBL" id="OU503036">
    <property type="protein sequence ID" value="CAI9755147.1"/>
    <property type="molecule type" value="Genomic_DNA"/>
</dbReference>
<feature type="domain" description="AB hydrolase-1" evidence="3">
    <location>
        <begin position="27"/>
        <end position="101"/>
    </location>
</feature>
<dbReference type="Proteomes" id="UP000834106">
    <property type="component" value="Chromosome 1"/>
</dbReference>
<dbReference type="PANTHER" id="PTHR43329">
    <property type="entry name" value="EPOXIDE HYDROLASE"/>
    <property type="match status" value="1"/>
</dbReference>
<evidence type="ECO:0000313" key="4">
    <source>
        <dbReference type="EMBL" id="CAI9755147.1"/>
    </source>
</evidence>
<comment type="similarity">
    <text evidence="2">Belongs to the AB hydrolase superfamily. Epoxide hydrolase family.</text>
</comment>
<dbReference type="InterPro" id="IPR029058">
    <property type="entry name" value="AB_hydrolase_fold"/>
</dbReference>
<evidence type="ECO:0000313" key="5">
    <source>
        <dbReference type="Proteomes" id="UP000834106"/>
    </source>
</evidence>
<accession>A0AAD1YPT3</accession>
<protein>
    <recommendedName>
        <fullName evidence="3">AB hydrolase-1 domain-containing protein</fullName>
    </recommendedName>
</protein>
<dbReference type="InterPro" id="IPR000073">
    <property type="entry name" value="AB_hydrolase_1"/>
</dbReference>